<name>A0A811T4D9_9EURY</name>
<dbReference type="GO" id="GO:0055085">
    <property type="term" value="P:transmembrane transport"/>
    <property type="evidence" value="ECO:0007669"/>
    <property type="project" value="InterPro"/>
</dbReference>
<keyword evidence="3 9" id="KW-0813">Transport</keyword>
<dbReference type="PANTHER" id="PTHR30183">
    <property type="entry name" value="MOLYBDENUM TRANSPORT SYSTEM PERMEASE PROTEIN MODB"/>
    <property type="match status" value="1"/>
</dbReference>
<comment type="similarity">
    <text evidence="2 9">Belongs to the binding-protein-dependent transport system permease family.</text>
</comment>
<evidence type="ECO:0000313" key="11">
    <source>
        <dbReference type="EMBL" id="CAD6490788.1"/>
    </source>
</evidence>
<evidence type="ECO:0000256" key="6">
    <source>
        <dbReference type="ARBA" id="ARBA00022692"/>
    </source>
</evidence>
<reference evidence="11" key="1">
    <citation type="submission" date="2020-10" db="EMBL/GenBank/DDBJ databases">
        <authorList>
            <person name="Hahn C.J."/>
            <person name="Laso-Perez R."/>
            <person name="Vulcano F."/>
            <person name="Vaziourakis K.-M."/>
            <person name="Stokke R."/>
            <person name="Steen I.H."/>
            <person name="Teske A."/>
            <person name="Boetius A."/>
            <person name="Liebeke M."/>
            <person name="Amann R."/>
            <person name="Knittel K."/>
        </authorList>
    </citation>
    <scope>NUCLEOTIDE SEQUENCE</scope>
    <source>
        <strain evidence="11">Gfbio:e3339647-f889-4370-9287-4fb5cb688e4c:AG392D22_GoMArc1</strain>
    </source>
</reference>
<evidence type="ECO:0000256" key="7">
    <source>
        <dbReference type="ARBA" id="ARBA00022989"/>
    </source>
</evidence>
<keyword evidence="5" id="KW-0500">Molybdenum</keyword>
<feature type="transmembrane region" description="Helical" evidence="9">
    <location>
        <begin position="128"/>
        <end position="149"/>
    </location>
</feature>
<feature type="domain" description="ABC transmembrane type-1" evidence="10">
    <location>
        <begin position="90"/>
        <end position="289"/>
    </location>
</feature>
<proteinExistence type="inferred from homology"/>
<evidence type="ECO:0000256" key="4">
    <source>
        <dbReference type="ARBA" id="ARBA00022475"/>
    </source>
</evidence>
<dbReference type="Proteomes" id="UP000634805">
    <property type="component" value="Unassembled WGS sequence"/>
</dbReference>
<dbReference type="GO" id="GO:0005886">
    <property type="term" value="C:plasma membrane"/>
    <property type="evidence" value="ECO:0007669"/>
    <property type="project" value="UniProtKB-SubCell"/>
</dbReference>
<dbReference type="Gene3D" id="1.10.3720.10">
    <property type="entry name" value="MetI-like"/>
    <property type="match status" value="1"/>
</dbReference>
<dbReference type="InterPro" id="IPR035906">
    <property type="entry name" value="MetI-like_sf"/>
</dbReference>
<dbReference type="EMBL" id="CAJHIS010000001">
    <property type="protein sequence ID" value="CAD6490788.1"/>
    <property type="molecule type" value="Genomic_DNA"/>
</dbReference>
<evidence type="ECO:0000256" key="8">
    <source>
        <dbReference type="ARBA" id="ARBA00023136"/>
    </source>
</evidence>
<dbReference type="PROSITE" id="PS50928">
    <property type="entry name" value="ABC_TM1"/>
    <property type="match status" value="1"/>
</dbReference>
<dbReference type="AlphaFoldDB" id="A0A811T4D9"/>
<feature type="transmembrane region" description="Helical" evidence="9">
    <location>
        <begin position="169"/>
        <end position="186"/>
    </location>
</feature>
<dbReference type="Pfam" id="PF00528">
    <property type="entry name" value="BPD_transp_1"/>
    <property type="match status" value="1"/>
</dbReference>
<organism evidence="11 12">
    <name type="scientific">Candidatus Argoarchaeum ethanivorans</name>
    <dbReference type="NCBI Taxonomy" id="2608793"/>
    <lineage>
        <taxon>Archaea</taxon>
        <taxon>Methanobacteriati</taxon>
        <taxon>Methanobacteriota</taxon>
        <taxon>Stenosarchaea group</taxon>
        <taxon>Methanomicrobia</taxon>
        <taxon>Methanosarcinales</taxon>
        <taxon>Methanosarcinales incertae sedis</taxon>
        <taxon>GOM Arc I cluster</taxon>
        <taxon>Candidatus Argoarchaeum</taxon>
    </lineage>
</organism>
<feature type="transmembrane region" description="Helical" evidence="9">
    <location>
        <begin position="271"/>
        <end position="289"/>
    </location>
</feature>
<keyword evidence="7 9" id="KW-1133">Transmembrane helix</keyword>
<protein>
    <submittedName>
        <fullName evidence="11">Binding-protein-dependent transport system innermembrane component</fullName>
    </submittedName>
</protein>
<evidence type="ECO:0000256" key="5">
    <source>
        <dbReference type="ARBA" id="ARBA00022505"/>
    </source>
</evidence>
<feature type="transmembrane region" description="Helical" evidence="9">
    <location>
        <begin position="44"/>
        <end position="68"/>
    </location>
</feature>
<feature type="transmembrane region" description="Helical" evidence="9">
    <location>
        <begin position="88"/>
        <end position="116"/>
    </location>
</feature>
<dbReference type="SUPFAM" id="SSF161098">
    <property type="entry name" value="MetI-like"/>
    <property type="match status" value="1"/>
</dbReference>
<comment type="subcellular location">
    <subcellularLocation>
        <location evidence="1 9">Cell membrane</location>
        <topology evidence="1 9">Multi-pass membrane protein</topology>
    </subcellularLocation>
</comment>
<keyword evidence="8 9" id="KW-0472">Membrane</keyword>
<dbReference type="InterPro" id="IPR000515">
    <property type="entry name" value="MetI-like"/>
</dbReference>
<dbReference type="CDD" id="cd06261">
    <property type="entry name" value="TM_PBP2"/>
    <property type="match status" value="1"/>
</dbReference>
<keyword evidence="4" id="KW-1003">Cell membrane</keyword>
<evidence type="ECO:0000256" key="3">
    <source>
        <dbReference type="ARBA" id="ARBA00022448"/>
    </source>
</evidence>
<evidence type="ECO:0000313" key="12">
    <source>
        <dbReference type="Proteomes" id="UP000634805"/>
    </source>
</evidence>
<keyword evidence="6 9" id="KW-0812">Transmembrane</keyword>
<evidence type="ECO:0000256" key="2">
    <source>
        <dbReference type="ARBA" id="ARBA00009306"/>
    </source>
</evidence>
<evidence type="ECO:0000259" key="10">
    <source>
        <dbReference type="PROSITE" id="PS50928"/>
    </source>
</evidence>
<evidence type="ECO:0000256" key="9">
    <source>
        <dbReference type="RuleBase" id="RU363032"/>
    </source>
</evidence>
<evidence type="ECO:0000256" key="1">
    <source>
        <dbReference type="ARBA" id="ARBA00004651"/>
    </source>
</evidence>
<accession>A0A811T4D9</accession>
<dbReference type="PANTHER" id="PTHR30183:SF3">
    <property type="entry name" value="MOLYBDENUM TRANSPORT SYSTEM PERMEASE PROTEIN MODB"/>
    <property type="match status" value="1"/>
</dbReference>
<sequence>MVLHEYLKMVLSGKSLYRMAHNERFGMYLKTIKNVMKKLKKDRFLLLFFFSGFLLVAFVFVTLGDMFYRQSGDISALISAAKDSTILTAIWISISAASVSALIAFIFGVPLAYILARKDFAFKSVIEGIIDIPIMIPHVVAGIALYGVFMRSGIIGAPFGKIGVVFVDAFPGIVAAMLFMSLPYLVDTAREGFKTVDPRLENVSRSLGASQWTTFRRITFPLASPSIFNGCILCWARGVSEFSAVLIIAYFPKSAPVLIYDLFTMYGLTSSRPASILLVSICLVIFIILRASKHGERR</sequence>
<gene>
    <name evidence="11" type="ORF">EMLJLAPB_00019</name>
</gene>
<comment type="caution">
    <text evidence="11">The sequence shown here is derived from an EMBL/GenBank/DDBJ whole genome shotgun (WGS) entry which is preliminary data.</text>
</comment>